<evidence type="ECO:0000313" key="1">
    <source>
        <dbReference type="EMBL" id="MQL47741.1"/>
    </source>
</evidence>
<proteinExistence type="predicted"/>
<accession>A0A7C9KCC7</accession>
<dbReference type="Proteomes" id="UP000481739">
    <property type="component" value="Unassembled WGS sequence"/>
</dbReference>
<organism evidence="1 2">
    <name type="scientific">Photorhabdus khanii</name>
    <dbReference type="NCBI Taxonomy" id="1004150"/>
    <lineage>
        <taxon>Bacteria</taxon>
        <taxon>Pseudomonadati</taxon>
        <taxon>Pseudomonadota</taxon>
        <taxon>Gammaproteobacteria</taxon>
        <taxon>Enterobacterales</taxon>
        <taxon>Morganellaceae</taxon>
        <taxon>Photorhabdus</taxon>
    </lineage>
</organism>
<sequence length="127" mass="14461">MKLNKIMMVTILIFLITIVSGSMIDVPYFINSNTFDQTVNLGTNSNLSLKGEGSQLPKNTKIRLENCSLEPVVQRLLSRVTLKVLLALPRIINRPDKPPKPCRREKLRMFRLMVSFILESLSFDQGL</sequence>
<dbReference type="EMBL" id="WHZZ01000002">
    <property type="protein sequence ID" value="MQL47741.1"/>
    <property type="molecule type" value="Genomic_DNA"/>
</dbReference>
<protein>
    <submittedName>
        <fullName evidence="1">Uncharacterized protein</fullName>
    </submittedName>
</protein>
<name>A0A7C9KCC7_9GAMM</name>
<dbReference type="AlphaFoldDB" id="A0A7C9KCC7"/>
<comment type="caution">
    <text evidence="1">The sequence shown here is derived from an EMBL/GenBank/DDBJ whole genome shotgun (WGS) entry which is preliminary data.</text>
</comment>
<evidence type="ECO:0000313" key="2">
    <source>
        <dbReference type="Proteomes" id="UP000481739"/>
    </source>
</evidence>
<gene>
    <name evidence="1" type="ORF">GEA64_07010</name>
</gene>
<dbReference type="RefSeq" id="WP_051477096.1">
    <property type="nucleotide sequence ID" value="NZ_CAWOZU010000017.1"/>
</dbReference>
<dbReference type="SUPFAM" id="SSF49401">
    <property type="entry name" value="Bacterial adhesins"/>
    <property type="match status" value="1"/>
</dbReference>
<dbReference type="InterPro" id="IPR008966">
    <property type="entry name" value="Adhesion_dom_sf"/>
</dbReference>
<reference evidence="1 2" key="1">
    <citation type="journal article" date="2019" name="Nature">
        <title>A new antibiotic selectively kills Gram-negative pathogens.</title>
        <authorList>
            <person name="Imai Y."/>
            <person name="Meyer K.J."/>
            <person name="Iinishi A."/>
            <person name="Favre-Godal Q."/>
            <person name="Green R."/>
            <person name="Manuse S."/>
            <person name="Caboni M."/>
            <person name="Mori M."/>
            <person name="Niles S."/>
            <person name="Ghiglieri M."/>
            <person name="Honrao C."/>
            <person name="Ma X."/>
            <person name="Guo J.J."/>
            <person name="Makriyannis A."/>
            <person name="Linares-Otoya L."/>
            <person name="Boehringer N."/>
            <person name="Wuisan Z.G."/>
            <person name="Kaur H."/>
            <person name="Wu R."/>
            <person name="Mateus A."/>
            <person name="Typas A."/>
            <person name="Savitski M.M."/>
            <person name="Espinoza J.L."/>
            <person name="O'Rourke A."/>
            <person name="Nelson K.E."/>
            <person name="Hiller S."/>
            <person name="Noinaj N."/>
            <person name="Schaeberle T.F."/>
            <person name="D'Onofrio A."/>
            <person name="Lewis K."/>
        </authorList>
    </citation>
    <scope>NUCLEOTIDE SEQUENCE [LARGE SCALE GENOMIC DNA]</scope>
    <source>
        <strain evidence="1 2">HGB 1456</strain>
    </source>
</reference>